<reference evidence="8 9" key="1">
    <citation type="submission" date="2019-02" db="EMBL/GenBank/DDBJ databases">
        <authorList>
            <person name="Manzano-Marin A."/>
            <person name="Manzano-Marin A."/>
        </authorList>
    </citation>
    <scope>NUCLEOTIDE SEQUENCE [LARGE SCALE GENOMIC DNA]</scope>
    <source>
        <strain evidence="8 9">ErCilaricifoliae</strain>
    </source>
</reference>
<evidence type="ECO:0000256" key="4">
    <source>
        <dbReference type="ARBA" id="ARBA00023237"/>
    </source>
</evidence>
<keyword evidence="2 6" id="KW-0472">Membrane</keyword>
<evidence type="ECO:0000256" key="2">
    <source>
        <dbReference type="ARBA" id="ARBA00023136"/>
    </source>
</evidence>
<dbReference type="InterPro" id="IPR039565">
    <property type="entry name" value="BamD-like"/>
</dbReference>
<evidence type="ECO:0000313" key="9">
    <source>
        <dbReference type="Proteomes" id="UP000294418"/>
    </source>
</evidence>
<dbReference type="SUPFAM" id="SSF48452">
    <property type="entry name" value="TPR-like"/>
    <property type="match status" value="1"/>
</dbReference>
<dbReference type="InterPro" id="IPR017689">
    <property type="entry name" value="BamD"/>
</dbReference>
<comment type="subcellular location">
    <subcellularLocation>
        <location evidence="6">Cell outer membrane</location>
        <topology evidence="6">Lipid-anchor</topology>
    </subcellularLocation>
</comment>
<evidence type="ECO:0000313" key="8">
    <source>
        <dbReference type="EMBL" id="VFP84282.1"/>
    </source>
</evidence>
<comment type="similarity">
    <text evidence="6">Belongs to the BamD family.</text>
</comment>
<dbReference type="PANTHER" id="PTHR37423:SF1">
    <property type="entry name" value="OUTER MEMBRANE PROTEIN ASSEMBLY FACTOR BAMD"/>
    <property type="match status" value="1"/>
</dbReference>
<name>A0A451DD01_9GAMM</name>
<comment type="subunit">
    <text evidence="6">Part of the Bam complex, which is composed of the outer membrane protein BamA, and four lipoproteins BamB, BamC, BamD and BamE.</text>
</comment>
<dbReference type="RefSeq" id="WP_157989766.1">
    <property type="nucleotide sequence ID" value="NZ_LR217720.1"/>
</dbReference>
<dbReference type="GO" id="GO:1990063">
    <property type="term" value="C:Bam protein complex"/>
    <property type="evidence" value="ECO:0007669"/>
    <property type="project" value="TreeGrafter"/>
</dbReference>
<evidence type="ECO:0000256" key="1">
    <source>
        <dbReference type="ARBA" id="ARBA00022729"/>
    </source>
</evidence>
<gene>
    <name evidence="6 8" type="primary">bamD</name>
    <name evidence="8" type="ORF">ERCILAFE3058_369</name>
</gene>
<comment type="function">
    <text evidence="6">Part of the outer membrane protein assembly complex, which is involved in assembly and insertion of beta-barrel proteins into the outer membrane. Constitutes, with BamA, the core component of the assembly machinery.</text>
</comment>
<keyword evidence="1 6" id="KW-0732">Signal</keyword>
<evidence type="ECO:0000256" key="5">
    <source>
        <dbReference type="ARBA" id="ARBA00023288"/>
    </source>
</evidence>
<dbReference type="InterPro" id="IPR011990">
    <property type="entry name" value="TPR-like_helical_dom_sf"/>
</dbReference>
<dbReference type="Proteomes" id="UP000294418">
    <property type="component" value="Chromosome"/>
</dbReference>
<dbReference type="Pfam" id="PF13525">
    <property type="entry name" value="YfiO"/>
    <property type="match status" value="1"/>
</dbReference>
<dbReference type="NCBIfam" id="TIGR03302">
    <property type="entry name" value="OM_YfiO"/>
    <property type="match status" value="1"/>
</dbReference>
<dbReference type="EMBL" id="LR217720">
    <property type="protein sequence ID" value="VFP84282.1"/>
    <property type="molecule type" value="Genomic_DNA"/>
</dbReference>
<dbReference type="GO" id="GO:0043165">
    <property type="term" value="P:Gram-negative-bacterium-type cell outer membrane assembly"/>
    <property type="evidence" value="ECO:0007669"/>
    <property type="project" value="UniProtKB-UniRule"/>
</dbReference>
<keyword evidence="4 6" id="KW-0998">Cell outer membrane</keyword>
<dbReference type="Gene3D" id="1.25.40.10">
    <property type="entry name" value="Tetratricopeptide repeat domain"/>
    <property type="match status" value="1"/>
</dbReference>
<dbReference type="PROSITE" id="PS51257">
    <property type="entry name" value="PROKAR_LIPOPROTEIN"/>
    <property type="match status" value="1"/>
</dbReference>
<protein>
    <recommendedName>
        <fullName evidence="6">Outer membrane protein assembly factor BamD</fullName>
    </recommendedName>
</protein>
<evidence type="ECO:0000256" key="3">
    <source>
        <dbReference type="ARBA" id="ARBA00023139"/>
    </source>
</evidence>
<accession>A0A451DD01</accession>
<dbReference type="CDD" id="cd15830">
    <property type="entry name" value="BamD"/>
    <property type="match status" value="1"/>
</dbReference>
<dbReference type="HAMAP" id="MF_00922">
    <property type="entry name" value="OM_assembly_BamD"/>
    <property type="match status" value="1"/>
</dbReference>
<dbReference type="GO" id="GO:0051205">
    <property type="term" value="P:protein insertion into membrane"/>
    <property type="evidence" value="ECO:0007669"/>
    <property type="project" value="UniProtKB-UniRule"/>
</dbReference>
<keyword evidence="5 6" id="KW-0449">Lipoprotein</keyword>
<keyword evidence="3 6" id="KW-0564">Palmitate</keyword>
<evidence type="ECO:0000259" key="7">
    <source>
        <dbReference type="Pfam" id="PF13525"/>
    </source>
</evidence>
<dbReference type="AlphaFoldDB" id="A0A451DD01"/>
<feature type="domain" description="Outer membrane lipoprotein BamD-like" evidence="7">
    <location>
        <begin position="32"/>
        <end position="234"/>
    </location>
</feature>
<proteinExistence type="inferred from homology"/>
<sequence length="243" mass="28359" precursor="true">MTNIKYLLTAVSLSVWLCGCSQSINTSPDQFPIKIFASAEKKIKDGRWKEAITQLESIYARYPFSPYSQQIQVDLVYAYYKNSNLSLALEAIDRFMRLYPNYANMDYIIYIRGLTYMAQDHNPIHTLFHINRSDRDPFYRLSAFDSFSQLIRNYPNSRYAKSSRDHLIYLKERQAQYDLSVAEFYAQRQAYVAVVNRVAKMLTDYPDTKATKKALPLMENAYRQLHLDMEAKQVTSIIAANTE</sequence>
<evidence type="ECO:0000256" key="6">
    <source>
        <dbReference type="HAMAP-Rule" id="MF_00922"/>
    </source>
</evidence>
<organism evidence="8 9">
    <name type="scientific">Candidatus Erwinia haradaeae</name>
    <dbReference type="NCBI Taxonomy" id="1922217"/>
    <lineage>
        <taxon>Bacteria</taxon>
        <taxon>Pseudomonadati</taxon>
        <taxon>Pseudomonadota</taxon>
        <taxon>Gammaproteobacteria</taxon>
        <taxon>Enterobacterales</taxon>
        <taxon>Erwiniaceae</taxon>
        <taxon>Erwinia</taxon>
    </lineage>
</organism>
<dbReference type="OrthoDB" id="9779191at2"/>
<dbReference type="PANTHER" id="PTHR37423">
    <property type="entry name" value="SOLUBLE LYTIC MUREIN TRANSGLYCOSYLASE-RELATED"/>
    <property type="match status" value="1"/>
</dbReference>